<dbReference type="InterPro" id="IPR029063">
    <property type="entry name" value="SAM-dependent_MTases_sf"/>
</dbReference>
<organism evidence="2 3">
    <name type="scientific">Euplotes crassus</name>
    <dbReference type="NCBI Taxonomy" id="5936"/>
    <lineage>
        <taxon>Eukaryota</taxon>
        <taxon>Sar</taxon>
        <taxon>Alveolata</taxon>
        <taxon>Ciliophora</taxon>
        <taxon>Intramacronucleata</taxon>
        <taxon>Spirotrichea</taxon>
        <taxon>Hypotrichia</taxon>
        <taxon>Euplotida</taxon>
        <taxon>Euplotidae</taxon>
        <taxon>Moneuplotes</taxon>
    </lineage>
</organism>
<evidence type="ECO:0000313" key="2">
    <source>
        <dbReference type="EMBL" id="CAI2374416.1"/>
    </source>
</evidence>
<name>A0AAD1XKF8_EUPCR</name>
<dbReference type="PANTHER" id="PTHR43591:SF109">
    <property type="entry name" value="METHYLTRANSFERASE TYPE 11 DOMAIN-CONTAINING PROTEIN"/>
    <property type="match status" value="1"/>
</dbReference>
<reference evidence="2" key="1">
    <citation type="submission" date="2023-07" db="EMBL/GenBank/DDBJ databases">
        <authorList>
            <consortium name="AG Swart"/>
            <person name="Singh M."/>
            <person name="Singh A."/>
            <person name="Seah K."/>
            <person name="Emmerich C."/>
        </authorList>
    </citation>
    <scope>NUCLEOTIDE SEQUENCE</scope>
    <source>
        <strain evidence="2">DP1</strain>
    </source>
</reference>
<feature type="domain" description="Methyltransferase type 11" evidence="1">
    <location>
        <begin position="131"/>
        <end position="192"/>
    </location>
</feature>
<comment type="caution">
    <text evidence="2">The sequence shown here is derived from an EMBL/GenBank/DDBJ whole genome shotgun (WGS) entry which is preliminary data.</text>
</comment>
<dbReference type="Proteomes" id="UP001295684">
    <property type="component" value="Unassembled WGS sequence"/>
</dbReference>
<keyword evidence="3" id="KW-1185">Reference proteome</keyword>
<sequence>MEIIYPANLSLNEFSQTYDQEIANITRQSALTLYNLVDFPNSTKVIDVGRGTGLSSDCVIGNSKKGTRFLSKNLGNSTKIMVPSKSYKITHSSMDGSISSQVVDPTFCNCQLSPNLEVPTRISQEIMSFSSEVKSEQDEKVFRVINEIEQLPFDNGSFDAYTCNLTFQFNSNYLRALCESYRVLSKGGKAAFSIWGREENCTFLTFLPNILESRGIQIAPEFDIDFDLISTDQIIEDAKDIGFRSVKKIHVPFYYFIMDAEEMWEFLVNSSHRKQLDELDEDTLNCVKEDVYREFESNFGDQTDEMIGFEVTFILCTK</sequence>
<protein>
    <recommendedName>
        <fullName evidence="1">Methyltransferase type 11 domain-containing protein</fullName>
    </recommendedName>
</protein>
<dbReference type="SUPFAM" id="SSF53335">
    <property type="entry name" value="S-adenosyl-L-methionine-dependent methyltransferases"/>
    <property type="match status" value="1"/>
</dbReference>
<dbReference type="AlphaFoldDB" id="A0AAD1XKF8"/>
<accession>A0AAD1XKF8</accession>
<proteinExistence type="predicted"/>
<dbReference type="Pfam" id="PF08241">
    <property type="entry name" value="Methyltransf_11"/>
    <property type="match status" value="1"/>
</dbReference>
<dbReference type="EMBL" id="CAMPGE010015816">
    <property type="protein sequence ID" value="CAI2374416.1"/>
    <property type="molecule type" value="Genomic_DNA"/>
</dbReference>
<dbReference type="PANTHER" id="PTHR43591">
    <property type="entry name" value="METHYLTRANSFERASE"/>
    <property type="match status" value="1"/>
</dbReference>
<dbReference type="GO" id="GO:0008757">
    <property type="term" value="F:S-adenosylmethionine-dependent methyltransferase activity"/>
    <property type="evidence" value="ECO:0007669"/>
    <property type="project" value="InterPro"/>
</dbReference>
<gene>
    <name evidence="2" type="ORF">ECRASSUSDP1_LOCUS15768</name>
</gene>
<evidence type="ECO:0000313" key="3">
    <source>
        <dbReference type="Proteomes" id="UP001295684"/>
    </source>
</evidence>
<dbReference type="Gene3D" id="3.40.50.150">
    <property type="entry name" value="Vaccinia Virus protein VP39"/>
    <property type="match status" value="1"/>
</dbReference>
<evidence type="ECO:0000259" key="1">
    <source>
        <dbReference type="Pfam" id="PF08241"/>
    </source>
</evidence>
<dbReference type="InterPro" id="IPR013216">
    <property type="entry name" value="Methyltransf_11"/>
</dbReference>